<evidence type="ECO:0000313" key="3">
    <source>
        <dbReference type="Proteomes" id="UP001150904"/>
    </source>
</evidence>
<proteinExistence type="predicted"/>
<name>A0A9W9MB23_9EURO</name>
<dbReference type="OrthoDB" id="2138648at2759"/>
<dbReference type="InterPro" id="IPR021331">
    <property type="entry name" value="Hva1_TUDOR"/>
</dbReference>
<reference evidence="2" key="1">
    <citation type="submission" date="2022-12" db="EMBL/GenBank/DDBJ databases">
        <authorList>
            <person name="Petersen C."/>
        </authorList>
    </citation>
    <scope>NUCLEOTIDE SEQUENCE</scope>
    <source>
        <strain evidence="2">IBT 15544</strain>
    </source>
</reference>
<protein>
    <recommendedName>
        <fullName evidence="1">Hypervirulence associated protein TUDOR domain-containing protein</fullName>
    </recommendedName>
</protein>
<dbReference type="GeneID" id="83183214"/>
<gene>
    <name evidence="2" type="ORF">N7498_008851</name>
</gene>
<dbReference type="Pfam" id="PF11160">
    <property type="entry name" value="Hva1_TUDOR"/>
    <property type="match status" value="1"/>
</dbReference>
<organism evidence="2 3">
    <name type="scientific">Penicillium cinerascens</name>
    <dbReference type="NCBI Taxonomy" id="70096"/>
    <lineage>
        <taxon>Eukaryota</taxon>
        <taxon>Fungi</taxon>
        <taxon>Dikarya</taxon>
        <taxon>Ascomycota</taxon>
        <taxon>Pezizomycotina</taxon>
        <taxon>Eurotiomycetes</taxon>
        <taxon>Eurotiomycetidae</taxon>
        <taxon>Eurotiales</taxon>
        <taxon>Aspergillaceae</taxon>
        <taxon>Penicillium</taxon>
    </lineage>
</organism>
<evidence type="ECO:0000259" key="1">
    <source>
        <dbReference type="Pfam" id="PF11160"/>
    </source>
</evidence>
<accession>A0A9W9MB23</accession>
<comment type="caution">
    <text evidence="2">The sequence shown here is derived from an EMBL/GenBank/DDBJ whole genome shotgun (WGS) entry which is preliminary data.</text>
</comment>
<feature type="domain" description="Hypervirulence associated protein TUDOR" evidence="1">
    <location>
        <begin position="17"/>
        <end position="55"/>
    </location>
</feature>
<keyword evidence="3" id="KW-1185">Reference proteome</keyword>
<dbReference type="RefSeq" id="XP_058305901.1">
    <property type="nucleotide sequence ID" value="XM_058455913.1"/>
</dbReference>
<sequence>MGHGEVLDKNGNVIHEGDYVFTRMRGGTHEGKVDEIITDEQRAQEKDVKHPPKVSKRNDHLCNCNGVLMRNLWRFYSTTKMGRQSRIIQGLWK</sequence>
<dbReference type="AlphaFoldDB" id="A0A9W9MB23"/>
<dbReference type="Proteomes" id="UP001150904">
    <property type="component" value="Unassembled WGS sequence"/>
</dbReference>
<dbReference type="Gene3D" id="2.30.30.1060">
    <property type="match status" value="1"/>
</dbReference>
<reference evidence="2" key="2">
    <citation type="journal article" date="2023" name="IMA Fungus">
        <title>Comparative genomic study of the Penicillium genus elucidates a diverse pangenome and 15 lateral gene transfer events.</title>
        <authorList>
            <person name="Petersen C."/>
            <person name="Sorensen T."/>
            <person name="Nielsen M.R."/>
            <person name="Sondergaard T.E."/>
            <person name="Sorensen J.L."/>
            <person name="Fitzpatrick D.A."/>
            <person name="Frisvad J.C."/>
            <person name="Nielsen K.L."/>
        </authorList>
    </citation>
    <scope>NUCLEOTIDE SEQUENCE</scope>
    <source>
        <strain evidence="2">IBT 15544</strain>
    </source>
</reference>
<evidence type="ECO:0000313" key="2">
    <source>
        <dbReference type="EMBL" id="KAJ5195413.1"/>
    </source>
</evidence>
<dbReference type="EMBL" id="JAPQKR010000015">
    <property type="protein sequence ID" value="KAJ5195413.1"/>
    <property type="molecule type" value="Genomic_DNA"/>
</dbReference>